<comment type="caution">
    <text evidence="2">The sequence shown here is derived from an EMBL/GenBank/DDBJ whole genome shotgun (WGS) entry which is preliminary data.</text>
</comment>
<evidence type="ECO:0000313" key="3">
    <source>
        <dbReference type="Proteomes" id="UP000248916"/>
    </source>
</evidence>
<sequence length="215" mass="23451">MSRGKAKDIPPEPERTCLATGEINPKRGLIRFVVGPDDCVFPDVAAKLPGRGMYVAAERTALETAIRKRVFSRGAKRQVQVPDGLVEAVEAALLRRVIDRLSMARKAGAAIAGYEKVKDWLDRDRAAILVQASDGSERGKSKLHRPKGRGSFFDILRATEIGLSFGREHVIHAALAAGRLTDLFRDDAVRLSGVRATEAESIEGEGAFGKVYKTR</sequence>
<dbReference type="Pfam" id="PF04296">
    <property type="entry name" value="YlxR"/>
    <property type="match status" value="1"/>
</dbReference>
<dbReference type="SUPFAM" id="SSF55315">
    <property type="entry name" value="L30e-like"/>
    <property type="match status" value="1"/>
</dbReference>
<dbReference type="InterPro" id="IPR035931">
    <property type="entry name" value="YlxR-like_sf"/>
</dbReference>
<dbReference type="InterPro" id="IPR037465">
    <property type="entry name" value="YlxR"/>
</dbReference>
<dbReference type="CDD" id="cd00279">
    <property type="entry name" value="YlxR"/>
    <property type="match status" value="1"/>
</dbReference>
<dbReference type="Gene3D" id="3.30.1330.30">
    <property type="match status" value="1"/>
</dbReference>
<accession>A0A2W7NFE5</accession>
<dbReference type="SUPFAM" id="SSF64376">
    <property type="entry name" value="YlxR-like"/>
    <property type="match status" value="1"/>
</dbReference>
<dbReference type="PANTHER" id="PTHR34215">
    <property type="entry name" value="BLL0784 PROTEIN"/>
    <property type="match status" value="1"/>
</dbReference>
<dbReference type="Proteomes" id="UP000248916">
    <property type="component" value="Unassembled WGS sequence"/>
</dbReference>
<dbReference type="RefSeq" id="WP_111535820.1">
    <property type="nucleotide sequence ID" value="NZ_QKZL01000002.1"/>
</dbReference>
<organism evidence="2 3">
    <name type="scientific">Palleronia aestuarii</name>
    <dbReference type="NCBI Taxonomy" id="568105"/>
    <lineage>
        <taxon>Bacteria</taxon>
        <taxon>Pseudomonadati</taxon>
        <taxon>Pseudomonadota</taxon>
        <taxon>Alphaproteobacteria</taxon>
        <taxon>Rhodobacterales</taxon>
        <taxon>Roseobacteraceae</taxon>
        <taxon>Palleronia</taxon>
    </lineage>
</organism>
<proteinExistence type="predicted"/>
<dbReference type="InterPro" id="IPR029064">
    <property type="entry name" value="Ribosomal_eL30-like_sf"/>
</dbReference>
<reference evidence="2 3" key="1">
    <citation type="submission" date="2018-06" db="EMBL/GenBank/DDBJ databases">
        <title>Genomic Encyclopedia of Archaeal and Bacterial Type Strains, Phase II (KMG-II): from individual species to whole genera.</title>
        <authorList>
            <person name="Goeker M."/>
        </authorList>
    </citation>
    <scope>NUCLEOTIDE SEQUENCE [LARGE SCALE GENOMIC DNA]</scope>
    <source>
        <strain evidence="2 3">DSM 22009</strain>
    </source>
</reference>
<name>A0A2W7NFE5_9RHOB</name>
<keyword evidence="3" id="KW-1185">Reference proteome</keyword>
<evidence type="ECO:0000313" key="2">
    <source>
        <dbReference type="EMBL" id="PZX18928.1"/>
    </source>
</evidence>
<dbReference type="EMBL" id="QKZL01000002">
    <property type="protein sequence ID" value="PZX18928.1"/>
    <property type="molecule type" value="Genomic_DNA"/>
</dbReference>
<feature type="domain" description="YlxR" evidence="1">
    <location>
        <begin position="15"/>
        <end position="90"/>
    </location>
</feature>
<dbReference type="PANTHER" id="PTHR34215:SF1">
    <property type="entry name" value="YLXR DOMAIN-CONTAINING PROTEIN"/>
    <property type="match status" value="1"/>
</dbReference>
<dbReference type="AlphaFoldDB" id="A0A2W7NFE5"/>
<dbReference type="InterPro" id="IPR007393">
    <property type="entry name" value="YlxR_dom"/>
</dbReference>
<protein>
    <recommendedName>
        <fullName evidence="1">YlxR domain-containing protein</fullName>
    </recommendedName>
</protein>
<gene>
    <name evidence="2" type="ORF">LX81_00622</name>
</gene>
<dbReference type="Gene3D" id="3.30.1230.10">
    <property type="entry name" value="YlxR-like"/>
    <property type="match status" value="1"/>
</dbReference>
<evidence type="ECO:0000259" key="1">
    <source>
        <dbReference type="Pfam" id="PF04296"/>
    </source>
</evidence>
<dbReference type="OrthoDB" id="9799836at2"/>
<dbReference type="NCBIfam" id="NF006622">
    <property type="entry name" value="PRK09190.1"/>
    <property type="match status" value="1"/>
</dbReference>